<gene>
    <name evidence="4" type="ORF">G3M78_06785</name>
</gene>
<dbReference type="GO" id="GO:0003677">
    <property type="term" value="F:DNA binding"/>
    <property type="evidence" value="ECO:0007669"/>
    <property type="project" value="InterPro"/>
</dbReference>
<evidence type="ECO:0000256" key="1">
    <source>
        <dbReference type="SAM" id="MobiDB-lite"/>
    </source>
</evidence>
<name>A0A7T0C209_9BACT</name>
<evidence type="ECO:0000313" key="4">
    <source>
        <dbReference type="EMBL" id="QPJ65109.1"/>
    </source>
</evidence>
<dbReference type="Pfam" id="PF13413">
    <property type="entry name" value="HTH_25"/>
    <property type="match status" value="1"/>
</dbReference>
<reference evidence="5" key="1">
    <citation type="submission" date="2020-02" db="EMBL/GenBank/DDBJ databases">
        <title>Genomic and physiological characterization of two novel Nitrospinaceae genera.</title>
        <authorList>
            <person name="Mueller A.J."/>
            <person name="Jung M.-Y."/>
            <person name="Strachan C.R."/>
            <person name="Herbold C.W."/>
            <person name="Kirkegaard R.H."/>
            <person name="Daims H."/>
        </authorList>
    </citation>
    <scope>NUCLEOTIDE SEQUENCE [LARGE SCALE GENOMIC DNA]</scope>
</reference>
<keyword evidence="2" id="KW-0812">Transmembrane</keyword>
<dbReference type="Pfam" id="PF13464">
    <property type="entry name" value="RodZ_C"/>
    <property type="match status" value="1"/>
</dbReference>
<feature type="region of interest" description="Disordered" evidence="1">
    <location>
        <begin position="170"/>
        <end position="218"/>
    </location>
</feature>
<dbReference type="InterPro" id="IPR025194">
    <property type="entry name" value="RodZ-like_C"/>
</dbReference>
<dbReference type="PANTHER" id="PTHR34475">
    <property type="match status" value="1"/>
</dbReference>
<keyword evidence="2" id="KW-1133">Transmembrane helix</keyword>
<dbReference type="AlphaFoldDB" id="A0A7T0C209"/>
<keyword evidence="2" id="KW-0472">Membrane</keyword>
<dbReference type="KEGG" id="nva:G3M78_06785"/>
<protein>
    <submittedName>
        <fullName evidence="4">Helix-turn-helix domain-containing protein</fullName>
    </submittedName>
</protein>
<feature type="domain" description="Cytoskeleton protein RodZ-like C-terminal" evidence="3">
    <location>
        <begin position="231"/>
        <end position="300"/>
    </location>
</feature>
<dbReference type="Proteomes" id="UP000594464">
    <property type="component" value="Chromosome"/>
</dbReference>
<dbReference type="Gene3D" id="1.10.260.40">
    <property type="entry name" value="lambda repressor-like DNA-binding domains"/>
    <property type="match status" value="1"/>
</dbReference>
<proteinExistence type="predicted"/>
<feature type="compositionally biased region" description="Polar residues" evidence="1">
    <location>
        <begin position="170"/>
        <end position="179"/>
    </location>
</feature>
<sequence>MNEDFGSYLKKERELRGVPLEEIAGATKVHIQFLRAIEDNKLDQLPGEVFIKGYIRSYAKAIGSDVDEVLNVYDEAIGKLRKKKINDLEIEQANINAKSGNSVFKGLLMLVGVAAFVGGVYFLISNLPKSAKPEKATIKTTPAAPSIVEPATEVSEPAPAPVMDTAIATSDENAGNPVSNDALETPSTPAAIEPAPQTPAALAPEDAPESSEISEALKENQKNEVKRYKLTIVAEENSWFKLLIDGERDEDFILPAGTRKEYQGDKNFIITIGNKNGVQLTLNGEPLQMPPSEDNVIRDFNINPNNEG</sequence>
<dbReference type="PANTHER" id="PTHR34475:SF1">
    <property type="entry name" value="CYTOSKELETON PROTEIN RODZ"/>
    <property type="match status" value="1"/>
</dbReference>
<organism evidence="4 5">
    <name type="scientific">Candidatus Nitrohelix vancouverensis</name>
    <dbReference type="NCBI Taxonomy" id="2705534"/>
    <lineage>
        <taxon>Bacteria</taxon>
        <taxon>Pseudomonadati</taxon>
        <taxon>Nitrospinota/Tectimicrobiota group</taxon>
        <taxon>Nitrospinota</taxon>
        <taxon>Nitrospinia</taxon>
        <taxon>Nitrospinales</taxon>
        <taxon>Nitrospinaceae</taxon>
        <taxon>Candidatus Nitrohelix</taxon>
    </lineage>
</organism>
<dbReference type="InterPro" id="IPR050400">
    <property type="entry name" value="Bact_Cytoskel_RodZ"/>
</dbReference>
<evidence type="ECO:0000259" key="3">
    <source>
        <dbReference type="Pfam" id="PF13464"/>
    </source>
</evidence>
<dbReference type="SUPFAM" id="SSF47413">
    <property type="entry name" value="lambda repressor-like DNA-binding domains"/>
    <property type="match status" value="1"/>
</dbReference>
<dbReference type="EMBL" id="CP048620">
    <property type="protein sequence ID" value="QPJ65109.1"/>
    <property type="molecule type" value="Genomic_DNA"/>
</dbReference>
<feature type="transmembrane region" description="Helical" evidence="2">
    <location>
        <begin position="106"/>
        <end position="124"/>
    </location>
</feature>
<accession>A0A7T0C209</accession>
<evidence type="ECO:0000313" key="5">
    <source>
        <dbReference type="Proteomes" id="UP000594464"/>
    </source>
</evidence>
<evidence type="ECO:0000256" key="2">
    <source>
        <dbReference type="SAM" id="Phobius"/>
    </source>
</evidence>
<dbReference type="InterPro" id="IPR010982">
    <property type="entry name" value="Lambda_DNA-bd_dom_sf"/>
</dbReference>